<name>A0AAV9DW39_ACOCL</name>
<dbReference type="Proteomes" id="UP001180020">
    <property type="component" value="Unassembled WGS sequence"/>
</dbReference>
<dbReference type="AlphaFoldDB" id="A0AAV9DW39"/>
<dbReference type="Gene3D" id="3.80.10.10">
    <property type="entry name" value="Ribonuclease Inhibitor"/>
    <property type="match status" value="1"/>
</dbReference>
<proteinExistence type="predicted"/>
<feature type="domain" description="Disease resistance protein At4g27190-like leucine-rich repeats" evidence="1">
    <location>
        <begin position="14"/>
        <end position="129"/>
    </location>
</feature>
<reference evidence="2" key="2">
    <citation type="submission" date="2023-06" db="EMBL/GenBank/DDBJ databases">
        <authorList>
            <person name="Ma L."/>
            <person name="Liu K.-W."/>
            <person name="Li Z."/>
            <person name="Hsiao Y.-Y."/>
            <person name="Qi Y."/>
            <person name="Fu T."/>
            <person name="Tang G."/>
            <person name="Zhang D."/>
            <person name="Sun W.-H."/>
            <person name="Liu D.-K."/>
            <person name="Li Y."/>
            <person name="Chen G.-Z."/>
            <person name="Liu X.-D."/>
            <person name="Liao X.-Y."/>
            <person name="Jiang Y.-T."/>
            <person name="Yu X."/>
            <person name="Hao Y."/>
            <person name="Huang J."/>
            <person name="Zhao X.-W."/>
            <person name="Ke S."/>
            <person name="Chen Y.-Y."/>
            <person name="Wu W.-L."/>
            <person name="Hsu J.-L."/>
            <person name="Lin Y.-F."/>
            <person name="Huang M.-D."/>
            <person name="Li C.-Y."/>
            <person name="Huang L."/>
            <person name="Wang Z.-W."/>
            <person name="Zhao X."/>
            <person name="Zhong W.-Y."/>
            <person name="Peng D.-H."/>
            <person name="Ahmad S."/>
            <person name="Lan S."/>
            <person name="Zhang J.-S."/>
            <person name="Tsai W.-C."/>
            <person name="Van De Peer Y."/>
            <person name="Liu Z.-J."/>
        </authorList>
    </citation>
    <scope>NUCLEOTIDE SEQUENCE</scope>
    <source>
        <strain evidence="2">CP</strain>
        <tissue evidence="2">Leaves</tissue>
    </source>
</reference>
<evidence type="ECO:0000313" key="2">
    <source>
        <dbReference type="EMBL" id="KAK1304845.1"/>
    </source>
</evidence>
<protein>
    <recommendedName>
        <fullName evidence="1">Disease resistance protein At4g27190-like leucine-rich repeats domain-containing protein</fullName>
    </recommendedName>
</protein>
<evidence type="ECO:0000313" key="3">
    <source>
        <dbReference type="Proteomes" id="UP001180020"/>
    </source>
</evidence>
<dbReference type="Pfam" id="PF23247">
    <property type="entry name" value="LRR_RPS2"/>
    <property type="match status" value="1"/>
</dbReference>
<accession>A0AAV9DW39</accession>
<dbReference type="InterPro" id="IPR032675">
    <property type="entry name" value="LRR_dom_sf"/>
</dbReference>
<organism evidence="2 3">
    <name type="scientific">Acorus calamus</name>
    <name type="common">Sweet flag</name>
    <dbReference type="NCBI Taxonomy" id="4465"/>
    <lineage>
        <taxon>Eukaryota</taxon>
        <taxon>Viridiplantae</taxon>
        <taxon>Streptophyta</taxon>
        <taxon>Embryophyta</taxon>
        <taxon>Tracheophyta</taxon>
        <taxon>Spermatophyta</taxon>
        <taxon>Magnoliopsida</taxon>
        <taxon>Liliopsida</taxon>
        <taxon>Acoraceae</taxon>
        <taxon>Acorus</taxon>
    </lineage>
</organism>
<reference evidence="2" key="1">
    <citation type="journal article" date="2023" name="Nat. Commun.">
        <title>Diploid and tetraploid genomes of Acorus and the evolution of monocots.</title>
        <authorList>
            <person name="Ma L."/>
            <person name="Liu K.W."/>
            <person name="Li Z."/>
            <person name="Hsiao Y.Y."/>
            <person name="Qi Y."/>
            <person name="Fu T."/>
            <person name="Tang G.D."/>
            <person name="Zhang D."/>
            <person name="Sun W.H."/>
            <person name="Liu D.K."/>
            <person name="Li Y."/>
            <person name="Chen G.Z."/>
            <person name="Liu X.D."/>
            <person name="Liao X.Y."/>
            <person name="Jiang Y.T."/>
            <person name="Yu X."/>
            <person name="Hao Y."/>
            <person name="Huang J."/>
            <person name="Zhao X.W."/>
            <person name="Ke S."/>
            <person name="Chen Y.Y."/>
            <person name="Wu W.L."/>
            <person name="Hsu J.L."/>
            <person name="Lin Y.F."/>
            <person name="Huang M.D."/>
            <person name="Li C.Y."/>
            <person name="Huang L."/>
            <person name="Wang Z.W."/>
            <person name="Zhao X."/>
            <person name="Zhong W.Y."/>
            <person name="Peng D.H."/>
            <person name="Ahmad S."/>
            <person name="Lan S."/>
            <person name="Zhang J.S."/>
            <person name="Tsai W.C."/>
            <person name="Van de Peer Y."/>
            <person name="Liu Z.J."/>
        </authorList>
    </citation>
    <scope>NUCLEOTIDE SEQUENCE</scope>
    <source>
        <strain evidence="2">CP</strain>
    </source>
</reference>
<evidence type="ECO:0000259" key="1">
    <source>
        <dbReference type="Pfam" id="PF23247"/>
    </source>
</evidence>
<keyword evidence="3" id="KW-1185">Reference proteome</keyword>
<dbReference type="PANTHER" id="PTHR36766">
    <property type="entry name" value="PLANT BROAD-SPECTRUM MILDEW RESISTANCE PROTEIN RPW8"/>
    <property type="match status" value="1"/>
</dbReference>
<gene>
    <name evidence="2" type="ORF">QJS10_CPB11g01587</name>
</gene>
<dbReference type="PANTHER" id="PTHR36766:SF45">
    <property type="entry name" value="NB-ARC DOMAIN-CONTAINING PROTEIN"/>
    <property type="match status" value="1"/>
</dbReference>
<comment type="caution">
    <text evidence="2">The sequence shown here is derived from an EMBL/GenBank/DDBJ whole genome shotgun (WGS) entry which is preliminary data.</text>
</comment>
<dbReference type="InterPro" id="IPR057135">
    <property type="entry name" value="At4g27190-like_LRR"/>
</dbReference>
<sequence>MPKLASNYAETLRRMSSLEVLFINSYDELASLPNEGFQLLTSLKTLGIDYCPKLSFSTMESSLGGLPSSLESFNLSSSPHIGGSFFTGMHSLVSLQLFSVSDCPMLTSFPKEGVKNLIHLQTLSISNCANLEALPTGLRGLSTLETFDIEYCPQITCLPEEKLPASLHRLSVNGCPELKERCCKEGGQDWPKIEHIPFVILDGEFEDLNEEKFAHFYSLGNANETNAGRKNLWIEGESRTTVSWVLGKGNLPWTAIRILKDIHHKLGYLAD</sequence>
<dbReference type="EMBL" id="JAUJYO010000011">
    <property type="protein sequence ID" value="KAK1304845.1"/>
    <property type="molecule type" value="Genomic_DNA"/>
</dbReference>
<dbReference type="SUPFAM" id="SSF52047">
    <property type="entry name" value="RNI-like"/>
    <property type="match status" value="1"/>
</dbReference>